<accession>A0A0A0GUD3</accession>
<dbReference type="EMBL" id="CP058571">
    <property type="protein sequence ID" value="QLG57227.1"/>
    <property type="molecule type" value="Genomic_DNA"/>
</dbReference>
<reference evidence="2 3" key="1">
    <citation type="submission" date="2018-06" db="EMBL/GenBank/DDBJ databases">
        <authorList>
            <consortium name="Pathogen Informatics"/>
            <person name="Doyle S."/>
        </authorList>
    </citation>
    <scope>NUCLEOTIDE SEQUENCE [LARGE SCALE GENOMIC DNA]</scope>
    <source>
        <strain evidence="2 3">NCTC7922</strain>
    </source>
</reference>
<evidence type="ECO:0000313" key="1">
    <source>
        <dbReference type="EMBL" id="QLG57227.1"/>
    </source>
</evidence>
<reference evidence="4" key="3">
    <citation type="submission" date="2020-06" db="EMBL/GenBank/DDBJ databases">
        <title>Identification and Characterisation of Fosfomycin Resistance in Escherichia coli Urinary Tract Infection Isolates from Australia.</title>
        <authorList>
            <person name="Mowlaboccus S."/>
            <person name="Daley D."/>
            <person name="Pang S."/>
            <person name="Gottlieb T."/>
            <person name="Nimmo G.R."/>
            <person name="George N."/>
            <person name="Korman T.M."/>
            <person name="Strietberg R."/>
            <person name="Robson J."/>
            <person name="Peachey G."/>
            <person name="Collignon P."/>
            <person name="Bradbury S."/>
            <person name="Colombi E."/>
            <person name="Ramsay J.P."/>
            <person name="Rogers B.A."/>
            <person name="Coombs G.W."/>
        </authorList>
    </citation>
    <scope>NUCLEOTIDE SEQUENCE [LARGE SCALE GENOMIC DNA]</scope>
    <source>
        <strain evidence="4">EC2</strain>
    </source>
</reference>
<proteinExistence type="predicted"/>
<gene>
    <name evidence="2" type="primary">R</name>
    <name evidence="1" type="ORF">HX136_10310</name>
    <name evidence="2" type="ORF">NCTC7922_01829</name>
</gene>
<evidence type="ECO:0000313" key="3">
    <source>
        <dbReference type="Proteomes" id="UP000254174"/>
    </source>
</evidence>
<dbReference type="EMBL" id="UGFC01000006">
    <property type="protein sequence ID" value="STM15400.1"/>
    <property type="molecule type" value="Genomic_DNA"/>
</dbReference>
<sequence length="156" mass="17893">MLKLNSLREALTSNCRWCKASPEKFTVFIESGGIETTGESPSFLYRYNLVLFVMDFTESIDNIMLPVMAWLYRNQPDLLLNPEKNKSIKFSTAINDDDSADILLEIPVWERVIVRRNDDGTVTAEHIGEPPISRALEAWRVVFEDMTWRTGTETST</sequence>
<reference evidence="1" key="2">
    <citation type="journal article" date="2020" name="Int. J. Antimicrob. Agents">
        <title>Identification and characterisation of fosfomycin resistance in Escherichia coli urinary tract infection isolates from Australia.</title>
        <authorList>
            <person name="Mowlaboccus S."/>
            <person name="Daley D."/>
            <person name="Pang S."/>
            <person name="Gottlieb T."/>
            <person name="Merlino J."/>
            <person name="Nimmo G.R."/>
            <person name="George N."/>
            <person name="Korman T.M."/>
            <person name="Streitberg R."/>
            <person name="Robson J."/>
            <person name="Peachey G."/>
            <person name="Collignon P."/>
            <person name="Bradbury S."/>
            <person name="Colombi E."/>
            <person name="Ramsay J.P."/>
            <person name="Rogers B.A."/>
            <person name="Coombs G.W."/>
        </authorList>
    </citation>
    <scope>NUCLEOTIDE SEQUENCE</scope>
    <source>
        <strain evidence="1">EC2</strain>
    </source>
</reference>
<dbReference type="Pfam" id="PF06891">
    <property type="entry name" value="P2_Phage_GpR"/>
    <property type="match status" value="1"/>
</dbReference>
<dbReference type="Proteomes" id="UP000254174">
    <property type="component" value="Unassembled WGS sequence"/>
</dbReference>
<name>A0A0A0GUD3_ECOLX</name>
<dbReference type="InterPro" id="IPR009678">
    <property type="entry name" value="Phage_tail_completion_R"/>
</dbReference>
<organism evidence="2 3">
    <name type="scientific">Escherichia coli</name>
    <dbReference type="NCBI Taxonomy" id="562"/>
    <lineage>
        <taxon>Bacteria</taxon>
        <taxon>Pseudomonadati</taxon>
        <taxon>Pseudomonadota</taxon>
        <taxon>Gammaproteobacteria</taxon>
        <taxon>Enterobacterales</taxon>
        <taxon>Enterobacteriaceae</taxon>
        <taxon>Escherichia</taxon>
    </lineage>
</organism>
<evidence type="ECO:0000313" key="2">
    <source>
        <dbReference type="EMBL" id="STM15400.1"/>
    </source>
</evidence>
<reference evidence="1" key="4">
    <citation type="submission" date="2020-06" db="EMBL/GenBank/DDBJ databases">
        <authorList>
            <person name="Ramsay J.P."/>
            <person name="Colombi E."/>
            <person name="Mowlaboccus S."/>
        </authorList>
    </citation>
    <scope>NUCLEOTIDE SEQUENCE</scope>
    <source>
        <strain evidence="1">EC2</strain>
    </source>
</reference>
<dbReference type="RefSeq" id="WP_001537167.1">
    <property type="nucleotide sequence ID" value="NZ_BDPJ01000025.1"/>
</dbReference>
<dbReference type="AlphaFoldDB" id="A0A0A0GUD3"/>
<evidence type="ECO:0000313" key="4">
    <source>
        <dbReference type="Proteomes" id="UP000509796"/>
    </source>
</evidence>
<dbReference type="Proteomes" id="UP000509796">
    <property type="component" value="Chromosome"/>
</dbReference>
<protein>
    <submittedName>
        <fullName evidence="2">Phage tail completion protein R</fullName>
    </submittedName>
    <submittedName>
        <fullName evidence="1">Phage tail protein</fullName>
    </submittedName>
</protein>